<dbReference type="SUPFAM" id="SSF48295">
    <property type="entry name" value="TrpR-like"/>
    <property type="match status" value="1"/>
</dbReference>
<accession>A0A838ZU11</accession>
<dbReference type="Proteomes" id="UP000552241">
    <property type="component" value="Unassembled WGS sequence"/>
</dbReference>
<organism evidence="1 2">
    <name type="scientific">Moheibacter lacus</name>
    <dbReference type="NCBI Taxonomy" id="2745851"/>
    <lineage>
        <taxon>Bacteria</taxon>
        <taxon>Pseudomonadati</taxon>
        <taxon>Bacteroidota</taxon>
        <taxon>Flavobacteriia</taxon>
        <taxon>Flavobacteriales</taxon>
        <taxon>Weeksellaceae</taxon>
        <taxon>Moheibacter</taxon>
    </lineage>
</organism>
<gene>
    <name evidence="1" type="ORF">HU137_11985</name>
</gene>
<name>A0A838ZU11_9FLAO</name>
<protein>
    <submittedName>
        <fullName evidence="1">Helix-turn-helix domain-containing protein</fullName>
    </submittedName>
</protein>
<dbReference type="InterPro" id="IPR010921">
    <property type="entry name" value="Trp_repressor/repl_initiator"/>
</dbReference>
<dbReference type="RefSeq" id="WP_182044088.1">
    <property type="nucleotide sequence ID" value="NZ_JACDZE010000004.1"/>
</dbReference>
<proteinExistence type="predicted"/>
<evidence type="ECO:0000313" key="1">
    <source>
        <dbReference type="EMBL" id="MBA5630495.1"/>
    </source>
</evidence>
<evidence type="ECO:0000313" key="2">
    <source>
        <dbReference type="Proteomes" id="UP000552241"/>
    </source>
</evidence>
<dbReference type="GO" id="GO:0043565">
    <property type="term" value="F:sequence-specific DNA binding"/>
    <property type="evidence" value="ECO:0007669"/>
    <property type="project" value="InterPro"/>
</dbReference>
<comment type="caution">
    <text evidence="1">The sequence shown here is derived from an EMBL/GenBank/DDBJ whole genome shotgun (WGS) entry which is preliminary data.</text>
</comment>
<sequence>MENSNQIKYKKIYSDLIKKKFPEKANLLKSYLHKKELSQLDVIEINQKIFGKSQEEYSKTNQKLKAYNPEHIYQILEFQKTHQLNNTELAEHFNMSRNTVAAWKRKYLV</sequence>
<dbReference type="EMBL" id="JACDZE010000004">
    <property type="protein sequence ID" value="MBA5630495.1"/>
    <property type="molecule type" value="Genomic_DNA"/>
</dbReference>
<keyword evidence="2" id="KW-1185">Reference proteome</keyword>
<reference evidence="1 2" key="1">
    <citation type="submission" date="2020-07" db="EMBL/GenBank/DDBJ databases">
        <title>Moheibacter lacus sp. nov., a member of the family Flavobacteriaceae isolated from freshwater lake sediment.</title>
        <authorList>
            <person name="Liu Y."/>
        </authorList>
    </citation>
    <scope>NUCLEOTIDE SEQUENCE [LARGE SCALE GENOMIC DNA]</scope>
    <source>
        <strain evidence="1 2">BDHS18</strain>
    </source>
</reference>
<dbReference type="AlphaFoldDB" id="A0A838ZU11"/>